<evidence type="ECO:0000313" key="4">
    <source>
        <dbReference type="EMBL" id="ORX52063.1"/>
    </source>
</evidence>
<dbReference type="SUPFAM" id="SSF81901">
    <property type="entry name" value="HCP-like"/>
    <property type="match status" value="3"/>
</dbReference>
<dbReference type="InterPro" id="IPR006597">
    <property type="entry name" value="Sel1-like"/>
</dbReference>
<evidence type="ECO:0000256" key="3">
    <source>
        <dbReference type="SAM" id="SignalP"/>
    </source>
</evidence>
<keyword evidence="5" id="KW-1185">Reference proteome</keyword>
<comment type="similarity">
    <text evidence="1">Belongs to the sel-1 family.</text>
</comment>
<dbReference type="Pfam" id="PF08238">
    <property type="entry name" value="Sel1"/>
    <property type="match status" value="9"/>
</dbReference>
<dbReference type="PANTHER" id="PTHR11102">
    <property type="entry name" value="SEL-1-LIKE PROTEIN"/>
    <property type="match status" value="1"/>
</dbReference>
<protein>
    <submittedName>
        <fullName evidence="4">HCP-like protein</fullName>
    </submittedName>
</protein>
<dbReference type="AlphaFoldDB" id="A0A1X2GET9"/>
<dbReference type="OrthoDB" id="27934at2759"/>
<dbReference type="GO" id="GO:0036503">
    <property type="term" value="P:ERAD pathway"/>
    <property type="evidence" value="ECO:0007669"/>
    <property type="project" value="TreeGrafter"/>
</dbReference>
<reference evidence="4 5" key="1">
    <citation type="submission" date="2016-07" db="EMBL/GenBank/DDBJ databases">
        <title>Pervasive Adenine N6-methylation of Active Genes in Fungi.</title>
        <authorList>
            <consortium name="DOE Joint Genome Institute"/>
            <person name="Mondo S.J."/>
            <person name="Dannebaum R.O."/>
            <person name="Kuo R.C."/>
            <person name="Labutti K."/>
            <person name="Haridas S."/>
            <person name="Kuo A."/>
            <person name="Salamov A."/>
            <person name="Ahrendt S.R."/>
            <person name="Lipzen A."/>
            <person name="Sullivan W."/>
            <person name="Andreopoulos W.B."/>
            <person name="Clum A."/>
            <person name="Lindquist E."/>
            <person name="Daum C."/>
            <person name="Ramamoorthy G.K."/>
            <person name="Gryganskyi A."/>
            <person name="Culley D."/>
            <person name="Magnuson J.K."/>
            <person name="James T.Y."/>
            <person name="O'Malley M.A."/>
            <person name="Stajich J.E."/>
            <person name="Spatafora J.W."/>
            <person name="Visel A."/>
            <person name="Grigoriev I.V."/>
        </authorList>
    </citation>
    <scope>NUCLEOTIDE SEQUENCE [LARGE SCALE GENOMIC DNA]</scope>
    <source>
        <strain evidence="4 5">NRRL 3301</strain>
    </source>
</reference>
<feature type="region of interest" description="Disordered" evidence="2">
    <location>
        <begin position="103"/>
        <end position="153"/>
    </location>
</feature>
<proteinExistence type="inferred from homology"/>
<dbReference type="InterPro" id="IPR050767">
    <property type="entry name" value="Sel1_AlgK"/>
</dbReference>
<sequence length="872" mass="97515">MVAKKRVSSLSCIACFALLAIDTIQASETEQQAVFSLDHQITPENPPLTLDKGDNLYHEALQYLQPLENVSSPESSRSIPHLHSPSLSSTFLETVWALYHSWSSSSSSSSPDVSTTSSDTADTASTTITVTSTSDPDPELSAPEAPPPEPSGDLKIALTLLKEAAEIYHHKDSLFTLANVYFFSKYGQPRDLHQAYHYYQQMANLGNATAQQMVGFMYATGYGDVVQRNQAQALLHHTFAGHGGDTTAQMTLGYRYLLGIGTEQKCNDAVYYYKQVAGKVIDHYLSGPPGGLALPLPKVRLSDEAGGVYGLGASMVTDKPSWSQSDGSVSIDEVLQYLRYLAMVKGDVDAQLMLGDMYYYGSRNVPRDFQEALVFFKSVVERLPTGGKALPESLVKSKAGEVIGHAAGYLGRMFMRGEGVSVSYNTAYTWFMIGAELRDSVSMNGLGMLLLKGEQKDYERAIEYFKQAAHLKNPDARVNLGLEYIKHEATFAAGIQQFNLAAESKHILAYWYLGQMYQDGIGMDSVSCQHAVSFYKAIAERGDWLNPTIETAYKAYKDGDIDTALLHYMLAAERGYEIAQANVAYLLDAHYVTRSLPQRLSLLPSPEPETGLEQLALIYWSRSANQNNADARVKMGDYYYYGIGTQVDFDKASACYKVAAELENSPMAMWNLGWMYENGVGVAKDFHLAKRTYDNALVANANAYLPVKLSLLKLYIKQYWGWCMGKDVGHPLFHHSAYSSSTSAQQGADPLHKNNGDFDHGDDFTSEQRAALEQARRRKEIEGYDRLWERGSEEELRRQYNRHMRELEDQDDATYRHYDDEDDEYSEEEELVESVIILGICLLVCWLMYMRRFRANNNNGRQPAPVQPQQPL</sequence>
<evidence type="ECO:0000313" key="5">
    <source>
        <dbReference type="Proteomes" id="UP000242146"/>
    </source>
</evidence>
<feature type="compositionally biased region" description="Low complexity" evidence="2">
    <location>
        <begin position="103"/>
        <end position="143"/>
    </location>
</feature>
<dbReference type="Gene3D" id="1.25.40.10">
    <property type="entry name" value="Tetratricopeptide repeat domain"/>
    <property type="match status" value="3"/>
</dbReference>
<dbReference type="PANTHER" id="PTHR11102:SF147">
    <property type="entry name" value="SEL1L ADAPTOR SUBUNIT OF ERAD E3 UBIQUITIN LIGASE"/>
    <property type="match status" value="1"/>
</dbReference>
<name>A0A1X2GET9_9FUNG</name>
<feature type="signal peptide" evidence="3">
    <location>
        <begin position="1"/>
        <end position="26"/>
    </location>
</feature>
<dbReference type="Proteomes" id="UP000242146">
    <property type="component" value="Unassembled WGS sequence"/>
</dbReference>
<dbReference type="STRING" id="101127.A0A1X2GET9"/>
<feature type="region of interest" description="Disordered" evidence="2">
    <location>
        <begin position="744"/>
        <end position="763"/>
    </location>
</feature>
<evidence type="ECO:0000256" key="2">
    <source>
        <dbReference type="SAM" id="MobiDB-lite"/>
    </source>
</evidence>
<evidence type="ECO:0000256" key="1">
    <source>
        <dbReference type="ARBA" id="ARBA00038101"/>
    </source>
</evidence>
<dbReference type="SMART" id="SM00671">
    <property type="entry name" value="SEL1"/>
    <property type="match status" value="10"/>
</dbReference>
<comment type="caution">
    <text evidence="4">The sequence shown here is derived from an EMBL/GenBank/DDBJ whole genome shotgun (WGS) entry which is preliminary data.</text>
</comment>
<dbReference type="EMBL" id="MCGT01000019">
    <property type="protein sequence ID" value="ORX52063.1"/>
    <property type="molecule type" value="Genomic_DNA"/>
</dbReference>
<dbReference type="GO" id="GO:0005789">
    <property type="term" value="C:endoplasmic reticulum membrane"/>
    <property type="evidence" value="ECO:0007669"/>
    <property type="project" value="TreeGrafter"/>
</dbReference>
<accession>A0A1X2GET9</accession>
<organism evidence="4 5">
    <name type="scientific">Hesseltinella vesiculosa</name>
    <dbReference type="NCBI Taxonomy" id="101127"/>
    <lineage>
        <taxon>Eukaryota</taxon>
        <taxon>Fungi</taxon>
        <taxon>Fungi incertae sedis</taxon>
        <taxon>Mucoromycota</taxon>
        <taxon>Mucoromycotina</taxon>
        <taxon>Mucoromycetes</taxon>
        <taxon>Mucorales</taxon>
        <taxon>Cunninghamellaceae</taxon>
        <taxon>Hesseltinella</taxon>
    </lineage>
</organism>
<feature type="chain" id="PRO_5010874604" evidence="3">
    <location>
        <begin position="27"/>
        <end position="872"/>
    </location>
</feature>
<gene>
    <name evidence="4" type="ORF">DM01DRAFT_1337047</name>
</gene>
<keyword evidence="3" id="KW-0732">Signal</keyword>
<feature type="compositionally biased region" description="Basic and acidic residues" evidence="2">
    <location>
        <begin position="750"/>
        <end position="763"/>
    </location>
</feature>
<dbReference type="InterPro" id="IPR011990">
    <property type="entry name" value="TPR-like_helical_dom_sf"/>
</dbReference>